<evidence type="ECO:0000313" key="4">
    <source>
        <dbReference type="Proteomes" id="UP000265581"/>
    </source>
</evidence>
<reference evidence="3 4" key="1">
    <citation type="submission" date="2018-08" db="EMBL/GenBank/DDBJ databases">
        <title>Aeromicrobium sp. M2KJ-4, whole genome shotgun sequence.</title>
        <authorList>
            <person name="Tuo L."/>
        </authorList>
    </citation>
    <scope>NUCLEOTIDE SEQUENCE [LARGE SCALE GENOMIC DNA]</scope>
    <source>
        <strain evidence="3 4">M2KJ-4</strain>
    </source>
</reference>
<evidence type="ECO:0000256" key="1">
    <source>
        <dbReference type="SAM" id="MobiDB-lite"/>
    </source>
</evidence>
<proteinExistence type="predicted"/>
<organism evidence="3 4">
    <name type="scientific">Aeromicrobium endophyticum</name>
    <dbReference type="NCBI Taxonomy" id="2292704"/>
    <lineage>
        <taxon>Bacteria</taxon>
        <taxon>Bacillati</taxon>
        <taxon>Actinomycetota</taxon>
        <taxon>Actinomycetes</taxon>
        <taxon>Propionibacteriales</taxon>
        <taxon>Nocardioidaceae</taxon>
        <taxon>Aeromicrobium</taxon>
    </lineage>
</organism>
<keyword evidence="2" id="KW-1133">Transmembrane helix</keyword>
<dbReference type="AlphaFoldDB" id="A0A371P8R4"/>
<sequence length="219" mass="22603">MSQSAFPRSKYVAIAMTVLVVAGVIAVAVLRLGGDDAEPRAAATQTTSAAPTTPTPTPEQTTSSPTPSPTPTPTSTASCEGPDTIYNEDGTEQDSLLPDCGIAPVTQPEQEKSGLSLACGGSYPVILYKTTTTGAKTSICGRDSSGADFRLVTQPKGGGPVVDLKGTYESQLDAFVAKDGSTTYSVQAYDGTLLVDKGGRTSKQKSSDWISLDNEPDSD</sequence>
<feature type="transmembrane region" description="Helical" evidence="2">
    <location>
        <begin position="12"/>
        <end position="30"/>
    </location>
</feature>
<dbReference type="OrthoDB" id="3745727at2"/>
<keyword evidence="2" id="KW-0812">Transmembrane</keyword>
<name>A0A371P8R4_9ACTN</name>
<accession>A0A371P8R4</accession>
<comment type="caution">
    <text evidence="3">The sequence shown here is derived from an EMBL/GenBank/DDBJ whole genome shotgun (WGS) entry which is preliminary data.</text>
</comment>
<evidence type="ECO:0000256" key="2">
    <source>
        <dbReference type="SAM" id="Phobius"/>
    </source>
</evidence>
<feature type="region of interest" description="Disordered" evidence="1">
    <location>
        <begin position="197"/>
        <end position="219"/>
    </location>
</feature>
<dbReference type="Proteomes" id="UP000265581">
    <property type="component" value="Unassembled WGS sequence"/>
</dbReference>
<protein>
    <submittedName>
        <fullName evidence="3">Uncharacterized protein</fullName>
    </submittedName>
</protein>
<feature type="compositionally biased region" description="Low complexity" evidence="1">
    <location>
        <begin position="41"/>
        <end position="65"/>
    </location>
</feature>
<gene>
    <name evidence="3" type="ORF">DX116_01385</name>
</gene>
<dbReference type="EMBL" id="QUBR01000001">
    <property type="protein sequence ID" value="REK72321.1"/>
    <property type="molecule type" value="Genomic_DNA"/>
</dbReference>
<keyword evidence="4" id="KW-1185">Reference proteome</keyword>
<feature type="region of interest" description="Disordered" evidence="1">
    <location>
        <begin position="39"/>
        <end position="105"/>
    </location>
</feature>
<keyword evidence="2" id="KW-0472">Membrane</keyword>
<dbReference type="RefSeq" id="WP_119702453.1">
    <property type="nucleotide sequence ID" value="NZ_JBHSOI010000001.1"/>
</dbReference>
<evidence type="ECO:0000313" key="3">
    <source>
        <dbReference type="EMBL" id="REK72321.1"/>
    </source>
</evidence>